<dbReference type="RefSeq" id="WP_124154495.1">
    <property type="nucleotide sequence ID" value="NZ_CAWOLW010000268.1"/>
</dbReference>
<dbReference type="EMBL" id="RCBY01000034">
    <property type="protein sequence ID" value="RQH47549.1"/>
    <property type="molecule type" value="Genomic_DNA"/>
</dbReference>
<dbReference type="OrthoDB" id="467280at2"/>
<comment type="caution">
    <text evidence="1">The sequence shown here is derived from an EMBL/GenBank/DDBJ whole genome shotgun (WGS) entry which is preliminary data.</text>
</comment>
<sequence>MDKFLQQIVNANNSFLETKLDNYGEELWKWMEDRFQIYAAWQHPKIWMNNVTIKSTGEGTIDLAVKFFIDNVKLKQCQRGNRICSEVHGEIVS</sequence>
<dbReference type="AlphaFoldDB" id="A0A3N6PDX0"/>
<keyword evidence="2" id="KW-1185">Reference proteome</keyword>
<dbReference type="Proteomes" id="UP000269154">
    <property type="component" value="Unassembled WGS sequence"/>
</dbReference>
<reference evidence="1 2" key="1">
    <citation type="journal article" date="2018" name="ACS Chem. Biol.">
        <title>Ketoreductase domain dysfunction expands chemodiversity: malyngamide biosynthesis in the cyanobacterium Okeania hirsuta.</title>
        <authorList>
            <person name="Moss N.A."/>
            <person name="Leao T."/>
            <person name="Rankin M."/>
            <person name="McCullough T.M."/>
            <person name="Qu P."/>
            <person name="Korobeynikov A."/>
            <person name="Smith J.L."/>
            <person name="Gerwick L."/>
            <person name="Gerwick W.H."/>
        </authorList>
    </citation>
    <scope>NUCLEOTIDE SEQUENCE [LARGE SCALE GENOMIC DNA]</scope>
    <source>
        <strain evidence="1 2">PAB10Feb10-1</strain>
    </source>
</reference>
<proteinExistence type="predicted"/>
<name>A0A3N6PDX0_9CYAN</name>
<accession>A0A3N6PDX0</accession>
<organism evidence="1 2">
    <name type="scientific">Okeania hirsuta</name>
    <dbReference type="NCBI Taxonomy" id="1458930"/>
    <lineage>
        <taxon>Bacteria</taxon>
        <taxon>Bacillati</taxon>
        <taxon>Cyanobacteriota</taxon>
        <taxon>Cyanophyceae</taxon>
        <taxon>Oscillatoriophycideae</taxon>
        <taxon>Oscillatoriales</taxon>
        <taxon>Microcoleaceae</taxon>
        <taxon>Okeania</taxon>
    </lineage>
</organism>
<evidence type="ECO:0000313" key="1">
    <source>
        <dbReference type="EMBL" id="RQH47549.1"/>
    </source>
</evidence>
<evidence type="ECO:0000313" key="2">
    <source>
        <dbReference type="Proteomes" id="UP000269154"/>
    </source>
</evidence>
<protein>
    <submittedName>
        <fullName evidence="1">Uncharacterized protein</fullName>
    </submittedName>
</protein>
<gene>
    <name evidence="1" type="ORF">D5R40_08620</name>
</gene>